<sequence length="208" mass="22838">MNSSPTSNSIAINANPTGNTLDNQLKKCNIDLSQIMTPATELILNVQNQNTSSLSYLSSSESKNNIDSILQILSKYNYNDYKCGCNGNSFCQQTVQSMTGIINFLNSINLILDTQSPTIKKYYPNITKFVNDMESDVMTTQNPVIINKFNSIIIKLNDIFGAVTCASLNCPCPTCPTCPTCPECPIFNISTYILAGIILILIIIIIVK</sequence>
<proteinExistence type="predicted"/>
<dbReference type="Proteomes" id="UP000240325">
    <property type="component" value="Segment"/>
</dbReference>
<keyword evidence="1" id="KW-0812">Transmembrane</keyword>
<reference evidence="2" key="1">
    <citation type="journal article" date="2017" name="Elife">
        <title>The kinetoplastid-infecting Bodo saltans virus (BsV), a window into the most abundant giant viruses in the sea.</title>
        <authorList>
            <person name="Deeg C.M."/>
            <person name="Chow C.-E.T."/>
            <person name="Suttle C.A."/>
        </authorList>
    </citation>
    <scope>NUCLEOTIDE SEQUENCE</scope>
    <source>
        <strain evidence="2">NG1</strain>
    </source>
</reference>
<evidence type="ECO:0000313" key="3">
    <source>
        <dbReference type="Proteomes" id="UP000240325"/>
    </source>
</evidence>
<feature type="transmembrane region" description="Helical" evidence="1">
    <location>
        <begin position="186"/>
        <end position="207"/>
    </location>
</feature>
<gene>
    <name evidence="2" type="ORF">BMW23_0701</name>
</gene>
<organism evidence="2">
    <name type="scientific">Bodo saltans virus</name>
    <dbReference type="NCBI Taxonomy" id="2024608"/>
    <lineage>
        <taxon>Viruses</taxon>
        <taxon>Varidnaviria</taxon>
        <taxon>Bamfordvirae</taxon>
        <taxon>Nucleocytoviricota</taxon>
        <taxon>Megaviricetes</taxon>
        <taxon>Imitervirales</taxon>
        <taxon>Mimiviridae</taxon>
        <taxon>Klosneuvirinae</taxon>
        <taxon>Theiavirus</taxon>
        <taxon>Theiavirus salishense</taxon>
    </lineage>
</organism>
<keyword evidence="1" id="KW-0472">Membrane</keyword>
<evidence type="ECO:0000313" key="2">
    <source>
        <dbReference type="EMBL" id="ATZ80747.1"/>
    </source>
</evidence>
<accession>A0A2H4UV58</accession>
<dbReference type="EMBL" id="MF782455">
    <property type="protein sequence ID" value="ATZ80747.1"/>
    <property type="molecule type" value="Genomic_DNA"/>
</dbReference>
<keyword evidence="3" id="KW-1185">Reference proteome</keyword>
<name>A0A2H4UV58_9VIRU</name>
<evidence type="ECO:0000256" key="1">
    <source>
        <dbReference type="SAM" id="Phobius"/>
    </source>
</evidence>
<keyword evidence="1" id="KW-1133">Transmembrane helix</keyword>
<protein>
    <submittedName>
        <fullName evidence="2">Uncharacterized protein</fullName>
    </submittedName>
</protein>